<dbReference type="InterPro" id="IPR038359">
    <property type="entry name" value="Connexin_N_sf"/>
</dbReference>
<proteinExistence type="predicted"/>
<dbReference type="SMART" id="SM00037">
    <property type="entry name" value="CNX"/>
    <property type="match status" value="1"/>
</dbReference>
<evidence type="ECO:0000256" key="6">
    <source>
        <dbReference type="ARBA" id="ARBA00022868"/>
    </source>
</evidence>
<evidence type="ECO:0000256" key="8">
    <source>
        <dbReference type="ARBA" id="ARBA00022989"/>
    </source>
</evidence>
<dbReference type="PRINTS" id="PR00206">
    <property type="entry name" value="CONNEXIN"/>
</dbReference>
<keyword evidence="7" id="KW-0965">Cell junction</keyword>
<dbReference type="InterPro" id="IPR019570">
    <property type="entry name" value="Connexin_CCC"/>
</dbReference>
<protein>
    <recommendedName>
        <fullName evidence="3">Gap junction alpha-3 protein</fullName>
    </recommendedName>
</protein>
<keyword evidence="9 12" id="KW-0472">Membrane</keyword>
<dbReference type="GO" id="GO:0007267">
    <property type="term" value="P:cell-cell signaling"/>
    <property type="evidence" value="ECO:0007669"/>
    <property type="project" value="TreeGrafter"/>
</dbReference>
<keyword evidence="8 12" id="KW-1133">Transmembrane helix</keyword>
<evidence type="ECO:0000256" key="11">
    <source>
        <dbReference type="ARBA" id="ARBA00045560"/>
    </source>
</evidence>
<dbReference type="PANTHER" id="PTHR11984:SF12">
    <property type="entry name" value="GAP JUNCTION ALPHA-3 PROTEIN"/>
    <property type="match status" value="1"/>
</dbReference>
<evidence type="ECO:0000256" key="3">
    <source>
        <dbReference type="ARBA" id="ARBA00017226"/>
    </source>
</evidence>
<comment type="function">
    <text evidence="11">Structural component of lens fiber gap junctions. Gap junctions are dodecameric channels that connect the cytoplasm of adjoining cells. They are formed by the docking of two hexameric hemichannels, one from each cell membrane. Small molecules and ions diffuse from one cell to a neighboring cell via the central pore.</text>
</comment>
<feature type="transmembrane region" description="Helical" evidence="12">
    <location>
        <begin position="129"/>
        <end position="150"/>
    </location>
</feature>
<evidence type="ECO:0000256" key="7">
    <source>
        <dbReference type="ARBA" id="ARBA00022949"/>
    </source>
</evidence>
<dbReference type="InterPro" id="IPR017990">
    <property type="entry name" value="Connexin_CS"/>
</dbReference>
<evidence type="ECO:0000256" key="10">
    <source>
        <dbReference type="ARBA" id="ARBA00023157"/>
    </source>
</evidence>
<evidence type="ECO:0000256" key="1">
    <source>
        <dbReference type="ARBA" id="ARBA00004610"/>
    </source>
</evidence>
<evidence type="ECO:0000256" key="9">
    <source>
        <dbReference type="ARBA" id="ARBA00023136"/>
    </source>
</evidence>
<dbReference type="InterPro" id="IPR013092">
    <property type="entry name" value="Connexin_N"/>
</dbReference>
<reference evidence="15" key="1">
    <citation type="submission" date="2025-08" db="UniProtKB">
        <authorList>
            <consortium name="Ensembl"/>
        </authorList>
    </citation>
    <scope>IDENTIFICATION</scope>
</reference>
<accession>A0A8C4R331</accession>
<evidence type="ECO:0000259" key="14">
    <source>
        <dbReference type="SMART" id="SM01089"/>
    </source>
</evidence>
<dbReference type="OMA" id="THITHWE"/>
<dbReference type="SMART" id="SM01089">
    <property type="entry name" value="Connexin_CCC"/>
    <property type="match status" value="1"/>
</dbReference>
<feature type="transmembrane region" description="Helical" evidence="12">
    <location>
        <begin position="182"/>
        <end position="207"/>
    </location>
</feature>
<dbReference type="Gene3D" id="1.20.1440.80">
    <property type="entry name" value="Gap junction channel protein cysteine-rich domain"/>
    <property type="match status" value="1"/>
</dbReference>
<reference evidence="15" key="2">
    <citation type="submission" date="2025-09" db="UniProtKB">
        <authorList>
            <consortium name="Ensembl"/>
        </authorList>
    </citation>
    <scope>IDENTIFICATION</scope>
</reference>
<organism evidence="15 16">
    <name type="scientific">Eptatretus burgeri</name>
    <name type="common">Inshore hagfish</name>
    <dbReference type="NCBI Taxonomy" id="7764"/>
    <lineage>
        <taxon>Eukaryota</taxon>
        <taxon>Metazoa</taxon>
        <taxon>Chordata</taxon>
        <taxon>Craniata</taxon>
        <taxon>Vertebrata</taxon>
        <taxon>Cyclostomata</taxon>
        <taxon>Myxini</taxon>
        <taxon>Myxiniformes</taxon>
        <taxon>Myxinidae</taxon>
        <taxon>Eptatretinae</taxon>
        <taxon>Eptatretus</taxon>
    </lineage>
</organism>
<keyword evidence="6" id="KW-0303">Gap junction</keyword>
<evidence type="ECO:0000256" key="5">
    <source>
        <dbReference type="ARBA" id="ARBA00022692"/>
    </source>
</evidence>
<dbReference type="GO" id="GO:0005243">
    <property type="term" value="F:gap junction channel activity"/>
    <property type="evidence" value="ECO:0007669"/>
    <property type="project" value="TreeGrafter"/>
</dbReference>
<evidence type="ECO:0000256" key="2">
    <source>
        <dbReference type="ARBA" id="ARBA00004651"/>
    </source>
</evidence>
<evidence type="ECO:0000313" key="15">
    <source>
        <dbReference type="Ensembl" id="ENSEBUP00000024554.1"/>
    </source>
</evidence>
<dbReference type="FunFam" id="1.20.1440.80:FF:000001">
    <property type="entry name" value="Gap junction alpha-1"/>
    <property type="match status" value="1"/>
</dbReference>
<sequence length="262" mass="30368">MENWSFLGHLLENAQTHSTVVGKIWLSIVFIFRILVLGSAAESAWDDEQSDFFCNTEQPGCENACYDQAFPISHIRFWVLQIIFVSTPPLIYLGHVTHITHWEEKRKERLKEEHEQRKIHLKGALLKTYIFNIISRIILEVTFIIGQYWLYGFHLDLLYECDNDYCPNVVDCFVSRPTEKTIFIIFMYVVAFISLFLNLLELYLLGYKKLCQVLSRRTVDSPHDSPPASSTKQFGVLQTSIKDVTNKDRGERCGAANTQATY</sequence>
<feature type="domain" description="Connexin cysteine-rich" evidence="14">
    <location>
        <begin position="139"/>
        <end position="205"/>
    </location>
</feature>
<comment type="subcellular location">
    <subcellularLocation>
        <location evidence="1">Cell junction</location>
        <location evidence="1">Gap junction</location>
    </subcellularLocation>
    <subcellularLocation>
        <location evidence="2">Cell membrane</location>
        <topology evidence="2">Multi-pass membrane protein</topology>
    </subcellularLocation>
</comment>
<dbReference type="GeneTree" id="ENSGT01150000286930"/>
<evidence type="ECO:0000259" key="13">
    <source>
        <dbReference type="SMART" id="SM00037"/>
    </source>
</evidence>
<dbReference type="InterPro" id="IPR000500">
    <property type="entry name" value="Connexin"/>
</dbReference>
<name>A0A8C4R331_EPTBU</name>
<dbReference type="Proteomes" id="UP000694388">
    <property type="component" value="Unplaced"/>
</dbReference>
<evidence type="ECO:0000313" key="16">
    <source>
        <dbReference type="Proteomes" id="UP000694388"/>
    </source>
</evidence>
<dbReference type="PANTHER" id="PTHR11984">
    <property type="entry name" value="CONNEXIN"/>
    <property type="match status" value="1"/>
</dbReference>
<dbReference type="GO" id="GO:0005922">
    <property type="term" value="C:connexin complex"/>
    <property type="evidence" value="ECO:0007669"/>
    <property type="project" value="InterPro"/>
</dbReference>
<dbReference type="PROSITE" id="PS00407">
    <property type="entry name" value="CONNEXINS_1"/>
    <property type="match status" value="1"/>
</dbReference>
<evidence type="ECO:0000256" key="12">
    <source>
        <dbReference type="SAM" id="Phobius"/>
    </source>
</evidence>
<keyword evidence="5 12" id="KW-0812">Transmembrane</keyword>
<evidence type="ECO:0000256" key="4">
    <source>
        <dbReference type="ARBA" id="ARBA00022475"/>
    </source>
</evidence>
<dbReference type="AlphaFoldDB" id="A0A8C4R331"/>
<feature type="transmembrane region" description="Helical" evidence="12">
    <location>
        <begin position="20"/>
        <end position="41"/>
    </location>
</feature>
<dbReference type="Pfam" id="PF00029">
    <property type="entry name" value="Connexin"/>
    <property type="match status" value="1"/>
</dbReference>
<keyword evidence="10" id="KW-1015">Disulfide bond</keyword>
<keyword evidence="4" id="KW-1003">Cell membrane</keyword>
<feature type="domain" description="Connexin N-terminal" evidence="13">
    <location>
        <begin position="43"/>
        <end position="76"/>
    </location>
</feature>
<dbReference type="Ensembl" id="ENSEBUT00000025130.1">
    <property type="protein sequence ID" value="ENSEBUP00000024554.1"/>
    <property type="gene ID" value="ENSEBUG00000015144.1"/>
</dbReference>
<keyword evidence="16" id="KW-1185">Reference proteome</keyword>